<feature type="transmembrane region" description="Helical" evidence="3">
    <location>
        <begin position="942"/>
        <end position="961"/>
    </location>
</feature>
<dbReference type="Proteomes" id="UP000030747">
    <property type="component" value="Unassembled WGS sequence"/>
</dbReference>
<dbReference type="GeneID" id="25252935"/>
<evidence type="ECO:0000313" key="5">
    <source>
        <dbReference type="Proteomes" id="UP000030747"/>
    </source>
</evidence>
<feature type="region of interest" description="Disordered" evidence="2">
    <location>
        <begin position="1"/>
        <end position="21"/>
    </location>
</feature>
<dbReference type="VEuPathDB" id="ToxoDB:ETH2_1548700"/>
<dbReference type="VEuPathDB" id="ToxoDB:ETH_00019010"/>
<organism evidence="4 5">
    <name type="scientific">Eimeria tenella</name>
    <name type="common">Coccidian parasite</name>
    <dbReference type="NCBI Taxonomy" id="5802"/>
    <lineage>
        <taxon>Eukaryota</taxon>
        <taxon>Sar</taxon>
        <taxon>Alveolata</taxon>
        <taxon>Apicomplexa</taxon>
        <taxon>Conoidasida</taxon>
        <taxon>Coccidia</taxon>
        <taxon>Eucoccidiorida</taxon>
        <taxon>Eimeriorina</taxon>
        <taxon>Eimeriidae</taxon>
        <taxon>Eimeria</taxon>
    </lineage>
</organism>
<feature type="transmembrane region" description="Helical" evidence="3">
    <location>
        <begin position="1021"/>
        <end position="1045"/>
    </location>
</feature>
<keyword evidence="1" id="KW-0175">Coiled coil</keyword>
<feature type="coiled-coil region" evidence="1">
    <location>
        <begin position="1332"/>
        <end position="1359"/>
    </location>
</feature>
<keyword evidence="3" id="KW-0812">Transmembrane</keyword>
<evidence type="ECO:0000313" key="4">
    <source>
        <dbReference type="EMBL" id="CDJ41090.1"/>
    </source>
</evidence>
<proteinExistence type="predicted"/>
<dbReference type="RefSeq" id="XP_013231840.1">
    <property type="nucleotide sequence ID" value="XM_013376386.1"/>
</dbReference>
<keyword evidence="5" id="KW-1185">Reference proteome</keyword>
<dbReference type="OMA" id="CHAMHEE"/>
<dbReference type="EMBL" id="HG675479">
    <property type="protein sequence ID" value="CDJ41090.1"/>
    <property type="molecule type" value="Genomic_DNA"/>
</dbReference>
<evidence type="ECO:0000256" key="2">
    <source>
        <dbReference type="SAM" id="MobiDB-lite"/>
    </source>
</evidence>
<name>U6L008_EIMTE</name>
<evidence type="ECO:0000256" key="1">
    <source>
        <dbReference type="SAM" id="Coils"/>
    </source>
</evidence>
<gene>
    <name evidence="4" type="ORF">ETH_00019010</name>
</gene>
<reference evidence="4" key="2">
    <citation type="submission" date="2013-10" db="EMBL/GenBank/DDBJ databases">
        <authorList>
            <person name="Aslett M."/>
        </authorList>
    </citation>
    <scope>NUCLEOTIDE SEQUENCE [LARGE SCALE GENOMIC DNA]</scope>
    <source>
        <strain evidence="4">Houghton</strain>
    </source>
</reference>
<accession>U6L008</accession>
<dbReference type="OrthoDB" id="348941at2759"/>
<evidence type="ECO:0000256" key="3">
    <source>
        <dbReference type="SAM" id="Phobius"/>
    </source>
</evidence>
<reference evidence="4" key="1">
    <citation type="submission" date="2013-10" db="EMBL/GenBank/DDBJ databases">
        <title>Genomic analysis of the causative agents of coccidiosis in chickens.</title>
        <authorList>
            <person name="Reid A.J."/>
            <person name="Blake D."/>
            <person name="Billington K."/>
            <person name="Browne H."/>
            <person name="Dunn M."/>
            <person name="Hung S."/>
            <person name="Kawahara F."/>
            <person name="Miranda-Saavedra D."/>
            <person name="Mourier T."/>
            <person name="Nagra H."/>
            <person name="Otto T.D."/>
            <person name="Rawlings N."/>
            <person name="Sanchez A."/>
            <person name="Sanders M."/>
            <person name="Subramaniam C."/>
            <person name="Tay Y."/>
            <person name="Dear P."/>
            <person name="Doerig C."/>
            <person name="Gruber A."/>
            <person name="Parkinson J."/>
            <person name="Shirley M."/>
            <person name="Wan K.L."/>
            <person name="Berriman M."/>
            <person name="Tomley F."/>
            <person name="Pain A."/>
        </authorList>
    </citation>
    <scope>NUCLEOTIDE SEQUENCE [LARGE SCALE GENOMIC DNA]</scope>
    <source>
        <strain evidence="4">Houghton</strain>
    </source>
</reference>
<sequence>MKETPAFSRAPPPARVATSNTGVAAAPNGAALPADPFVSLLRSVDRCSKGLDLSCACCNGSPQQLPTAPERRHISGCCCRNDQQQMLRQEMQSTLSLFKMLLQVDALGYKLQHQIMQVFPSPDAVVATDASAIHSLREDLTDKSIISEGQAFLLMFSKYRSLRCLLAVRLWLQQQEQLRDAAAALGRGDFALSAADFQQQLSTCGRSTAQKTFYHMDWPYALPTQDPQQIQRQLVLSGESVASKGKNARAAAAVACPSVAAADRRATSCLFMSIWRRLRAGQIKTAEALAAAKGASWLVHVLRGGEAWLETHGTEDFCLPGAGGLFNPEEIEFLSNASWILRSALWPCGRTVKDLLEESSSCCRKRAALDEYLETALGIETQDTAVTDVSSSSTALFTGADASDLGRQGEGKTQRGLLEYACSLILHSSTENLGSSSFWTNTSEGGMSRRSTNSSNGQFGLCGSHYCMSQEEAGVYGFILGDLETLLTLAENWGDAMFAVCHAMHEELAGTLVQMLRRQQPHGLYRGEVAAVSAAPAAGAAAAAGSLYKAHSLFSHRKHCDMLQPKQQEQCPRTLQQQLGSCWIGSCDVLQLLPRFSAAVTAARGDQADALLHGVKNAMPPATSAAEAATSRATGLPEAAALDRTVAALVSRILQNLSLLSDSLCSSKSGKLRIATEQRDSFRQLQIQLISAYMEMPVAALDGHQTRATNTASTGEVHAANATNNAHEEGSHTLELLQQLQQLVSNGATVCCSKSGDGNFVLNSTGTNPEVQRFAALLLCALREIGQQQSQRQQLLPQRPQHCAVANAVVLQRHSLFSVDSELCDEIIGQYVFDALDSRGPLDYCIARFTQQLSPHRRAVLVGEVLWRRSASWGGASDDRLDAFVAWMCNSFPADVLAIAGRVSELLWECAAELLPALNTAAPFTEAERLQQHVEEKRVLRGVQFLLQMLLSIFGFFYLEYPMRTRAALPLLRLARTPQRSLAAAAAAAQAGPAVGSAAVAFPVTSNNANNADDWLRMDQQHAVCLLGCYCLSLCCYAGFIGMAVEAAAARRSSVHSAAAAALPATAASSAVTASALDDFFEGAEGAETKSRRHCTVAEWLQHALLPGLVVPVIVESLALCKRSSSSCSSSTSDSPFLGENLAGVGIPLQNADGPCDSSSSIEDRNKEDPFACSPELLLAAPLATSLSECLRCLRQEQMQLRTSEYRLPLLPLQQFTALEAFAVLLKGAAAAAASSGSSCRRPDDQSFATAVPRKQQTQRVADALLSIVSENRNFYFPLLQDQQQQHVNRTAAAAELGQQLQVLQMSQRLGALEQQYNAESGAPMSMQCQQEHQERKMLRALQLEEQQLQQQQHELQQRFYMPVWCEGIGLSDVGIEYENSVAATAAILPSVRSRLLADLVLCAAADGHSDQHFLSSSRRALRHEPTIIMRIMVKPLCCSRDHREEEADEQS</sequence>
<keyword evidence="3" id="KW-1133">Transmembrane helix</keyword>
<protein>
    <submittedName>
        <fullName evidence="4">Uncharacterized protein</fullName>
    </submittedName>
</protein>
<keyword evidence="3" id="KW-0472">Membrane</keyword>